<proteinExistence type="predicted"/>
<organism evidence="3 4">
    <name type="scientific">Sporidiobolus salmonicolor</name>
    <name type="common">Yeast-like fungus</name>
    <name type="synonym">Sporobolomyces salmonicolor</name>
    <dbReference type="NCBI Taxonomy" id="5005"/>
    <lineage>
        <taxon>Eukaryota</taxon>
        <taxon>Fungi</taxon>
        <taxon>Dikarya</taxon>
        <taxon>Basidiomycota</taxon>
        <taxon>Pucciniomycotina</taxon>
        <taxon>Microbotryomycetes</taxon>
        <taxon>Sporidiobolales</taxon>
        <taxon>Sporidiobolaceae</taxon>
        <taxon>Sporobolomyces</taxon>
    </lineage>
</organism>
<feature type="transmembrane region" description="Helical" evidence="2">
    <location>
        <begin position="187"/>
        <end position="204"/>
    </location>
</feature>
<dbReference type="Gene3D" id="3.90.550.10">
    <property type="entry name" value="Spore Coat Polysaccharide Biosynthesis Protein SpsA, Chain A"/>
    <property type="match status" value="1"/>
</dbReference>
<feature type="compositionally biased region" description="Polar residues" evidence="1">
    <location>
        <begin position="137"/>
        <end position="147"/>
    </location>
</feature>
<dbReference type="Proteomes" id="UP000243876">
    <property type="component" value="Unassembled WGS sequence"/>
</dbReference>
<keyword evidence="2" id="KW-0472">Membrane</keyword>
<dbReference type="PANTHER" id="PTHR33604:SF3">
    <property type="entry name" value="OSJNBA0004B13.7 PROTEIN"/>
    <property type="match status" value="1"/>
</dbReference>
<keyword evidence="2" id="KW-0812">Transmembrane</keyword>
<keyword evidence="4" id="KW-1185">Reference proteome</keyword>
<accession>A0A0D6EHG3</accession>
<evidence type="ECO:0000313" key="3">
    <source>
        <dbReference type="EMBL" id="CEQ39399.1"/>
    </source>
</evidence>
<evidence type="ECO:0000313" key="4">
    <source>
        <dbReference type="Proteomes" id="UP000243876"/>
    </source>
</evidence>
<reference evidence="4" key="1">
    <citation type="submission" date="2015-02" db="EMBL/GenBank/DDBJ databases">
        <authorList>
            <person name="Gon?alves P."/>
        </authorList>
    </citation>
    <scope>NUCLEOTIDE SEQUENCE [LARGE SCALE GENOMIC DNA]</scope>
</reference>
<name>A0A0D6EHG3_SPOSA</name>
<sequence>MHNPKLRRLNQIDTSPPPAPSTASPLHHTPRNVAASPSLSSATRFPWTGATAHFDSPHPPVPSSSSAPSAWPEDPADAYCASPVSTTDSFSYAQAVAPGTQGLKSRRDTMGNGTAAANGAGSPTITHASSLARRHSPGSSPVGSNASVSTNSAFIGGAFAGGRSSRKGSFSNGTAPVFGRRWRCSRLLLLVVGACVVWWVAGVLKADKEPRKKLMHRWWEAEETSADWTAILHLTSSSQLLSSHLHPVLQSLSSQSPLPPSRIFLLCPSGLEPQPSVLAPFQPLVGTLPYSPSQPPLLALAQAAQGEITTSFLLFVDGHLPATSALGKDYVKTLLHAAGTKEYGAALLSAGGLSLPPSSPASPSSSFSSASCIFPALSSPATASPISVPSTPFLLPLSWLLPRSHTPSSSPLQNERPITLTSPTILQGLPLASLPLELALSSALWSKSAIPAYALPIPFGVSVNDGAAVDGWSCERLRRSLEGEDLRGEKALVRGMLSREKGAGEGLRRIKGDRKKGGMAGTANAGTRSSPSEEAMERTRRMREGSFVLLLSGKEELEAARKVACRFAAGADEEVEDGAGDEDGAERPHRELRVVVADYDPAQDRTRDSMGCHLDITPLGLLPSSSDADADSETANSSASISLALVDLLETRLSPSPAVVLYLTDGPRAREYEEVLRWLGGHFGAKKGGGGERWSRIRAERELTRGGELGRGRMTVVGMGREEVGRAEWMGTLGIEALRRELSSSLRRLAEGSPDERVVLLAFTDWHTPRIDLSVVTNDRPVSLHRLLSSLQTAHYYGDDVALSLNLEQTTDRLTHRLVDDLRWPHGTVSIRHRILLGGLMPAIVESWYPASNDTYGVLLEDDVEVSPLFYGWLKLAILRYRYTAAGRAASPRLFGISLYQQKNIELRLEGRQPFDAHRLFSALSLHSTTPYLSQIPCSWGAAYFPEHWREFHTYLSLRLSELALPISEPLVPSIRSNRWPRSWKKYFIELAYLRGYSMLYPNYPGFESLSTNHLEKGTHVHTSRVDEKKKALFEVPLLDADASLVDSLPSGQLPAWESLPVLDLWGALASSEELIERGWQTTRMLGSCKSLPDLTLLRPRYDARELLCRRMWDRETEGRLVEAQPLRVQVPPSHPEADQGRAEAAKAEQEQAREQEQAQEQKQERDQEQETDVVAGAGEAVVDPERPRVPVRRQASDSDDADHDDGGGDSARARLPPARAHHHAHEDVLIHLSEDEQGGRRRGALFDEDEAAGRRRRAVDLAPGAREQREEEVAQEEEEEEVELGLDEVEQEQEQGHGEQEDDVVAVEAVPTIVGLDLDGTAAAPEGADLRRGTRWERVVE</sequence>
<dbReference type="InterPro" id="IPR029044">
    <property type="entry name" value="Nucleotide-diphossugar_trans"/>
</dbReference>
<dbReference type="OrthoDB" id="2020070at2759"/>
<evidence type="ECO:0000256" key="2">
    <source>
        <dbReference type="SAM" id="Phobius"/>
    </source>
</evidence>
<feature type="region of interest" description="Disordered" evidence="1">
    <location>
        <begin position="98"/>
        <end position="147"/>
    </location>
</feature>
<feature type="compositionally biased region" description="Basic and acidic residues" evidence="1">
    <location>
        <begin position="1329"/>
        <end position="1342"/>
    </location>
</feature>
<feature type="compositionally biased region" description="Basic and acidic residues" evidence="1">
    <location>
        <begin position="1225"/>
        <end position="1240"/>
    </location>
</feature>
<feature type="region of interest" description="Disordered" evidence="1">
    <location>
        <begin position="511"/>
        <end position="535"/>
    </location>
</feature>
<feature type="region of interest" description="Disordered" evidence="1">
    <location>
        <begin position="1124"/>
        <end position="1305"/>
    </location>
</feature>
<dbReference type="EMBL" id="CENE01000003">
    <property type="protein sequence ID" value="CEQ39399.1"/>
    <property type="molecule type" value="Genomic_DNA"/>
</dbReference>
<feature type="compositionally biased region" description="Low complexity" evidence="1">
    <location>
        <begin position="111"/>
        <end position="121"/>
    </location>
</feature>
<evidence type="ECO:0000256" key="1">
    <source>
        <dbReference type="SAM" id="MobiDB-lite"/>
    </source>
</evidence>
<feature type="compositionally biased region" description="Acidic residues" evidence="1">
    <location>
        <begin position="1274"/>
        <end position="1294"/>
    </location>
</feature>
<dbReference type="PANTHER" id="PTHR33604">
    <property type="entry name" value="OSJNBA0004B13.7 PROTEIN"/>
    <property type="match status" value="1"/>
</dbReference>
<feature type="compositionally biased region" description="Basic and acidic residues" evidence="1">
    <location>
        <begin position="1136"/>
        <end position="1169"/>
    </location>
</feature>
<feature type="region of interest" description="Disordered" evidence="1">
    <location>
        <begin position="1318"/>
        <end position="1342"/>
    </location>
</feature>
<protein>
    <submittedName>
        <fullName evidence="3">SPOSA6832_00910-mRNA-1:cds</fullName>
    </submittedName>
</protein>
<feature type="region of interest" description="Disordered" evidence="1">
    <location>
        <begin position="1"/>
        <end position="82"/>
    </location>
</feature>
<gene>
    <name evidence="3" type="primary">SPOSA6832_00910</name>
</gene>
<keyword evidence="2" id="KW-1133">Transmembrane helix</keyword>
<feature type="compositionally biased region" description="Low complexity" evidence="1">
    <location>
        <begin position="63"/>
        <end position="73"/>
    </location>
</feature>